<dbReference type="Gene3D" id="1.10.10.60">
    <property type="entry name" value="Homeodomain-like"/>
    <property type="match status" value="1"/>
</dbReference>
<dbReference type="InterPro" id="IPR006600">
    <property type="entry name" value="HTH_CenpB_DNA-bd_dom"/>
</dbReference>
<dbReference type="InterPro" id="IPR050863">
    <property type="entry name" value="CenT-Element_Derived"/>
</dbReference>
<dbReference type="PROSITE" id="PS51253">
    <property type="entry name" value="HTH_CENPB"/>
    <property type="match status" value="1"/>
</dbReference>
<dbReference type="GO" id="GO:0005634">
    <property type="term" value="C:nucleus"/>
    <property type="evidence" value="ECO:0007669"/>
    <property type="project" value="TreeGrafter"/>
</dbReference>
<dbReference type="PANTHER" id="PTHR19303">
    <property type="entry name" value="TRANSPOSON"/>
    <property type="match status" value="1"/>
</dbReference>
<evidence type="ECO:0000313" key="4">
    <source>
        <dbReference type="EMBL" id="THH15958.1"/>
    </source>
</evidence>
<protein>
    <recommendedName>
        <fullName evidence="3">HTH CENPB-type domain-containing protein</fullName>
    </recommendedName>
</protein>
<evidence type="ECO:0000313" key="5">
    <source>
        <dbReference type="Proteomes" id="UP000308730"/>
    </source>
</evidence>
<keyword evidence="5" id="KW-1185">Reference proteome</keyword>
<feature type="compositionally biased region" description="Polar residues" evidence="2">
    <location>
        <begin position="33"/>
        <end position="42"/>
    </location>
</feature>
<dbReference type="GO" id="GO:0003677">
    <property type="term" value="F:DNA binding"/>
    <property type="evidence" value="ECO:0007669"/>
    <property type="project" value="UniProtKB-KW"/>
</dbReference>
<dbReference type="Proteomes" id="UP000308730">
    <property type="component" value="Unassembled WGS sequence"/>
</dbReference>
<comment type="caution">
    <text evidence="4">The sequence shown here is derived from an EMBL/GenBank/DDBJ whole genome shotgun (WGS) entry which is preliminary data.</text>
</comment>
<dbReference type="Pfam" id="PF03184">
    <property type="entry name" value="DDE_1"/>
    <property type="match status" value="1"/>
</dbReference>
<evidence type="ECO:0000259" key="3">
    <source>
        <dbReference type="PROSITE" id="PS51253"/>
    </source>
</evidence>
<sequence>MVEEKRRKPRPPTQKPYARKNKDAQKPKDAPKTSAQPAKSNSRANLTLHDWLTVVAFVNAHPAMSQAAIVQHFATLADGALLFSQAALSRKLKPDMRAELDRRSHDHANALSSKHVRVVTRPDVDRALILWVRHMEGKGEVVNGPMLSAKRANFEEAFKVPAEERLKGDGWIQSFCKAHKLKEQRRHGEAGSVDLKSVEAEHLRVYRLLYAFHPRDRWNFDETSFFVFATPDRGLATQKMSGKKQNKFRLSLGFACNSDGSEKRPAFFIGKSKQPRCFKGRTATSLGFYYRNNKTSWMTSEFFEEWIQKFDVDMRLQNRRICLTVDNFSGHSISYTPQNIKLEFFEPNLTSFVQPLDQGIIRCFKAIYRRELCIRALELDEAGEEDIYKLDLLEAMVLARRAWREVTAETMANCWKHSGIVGDKPPQGEETILALFRSTSDLFESIL</sequence>
<feature type="domain" description="HTH CENPB-type" evidence="3">
    <location>
        <begin position="112"/>
        <end position="185"/>
    </location>
</feature>
<name>A0A4S4LVW8_9APHY</name>
<evidence type="ECO:0000256" key="1">
    <source>
        <dbReference type="ARBA" id="ARBA00023125"/>
    </source>
</evidence>
<organism evidence="4 5">
    <name type="scientific">Antrodiella citrinella</name>
    <dbReference type="NCBI Taxonomy" id="2447956"/>
    <lineage>
        <taxon>Eukaryota</taxon>
        <taxon>Fungi</taxon>
        <taxon>Dikarya</taxon>
        <taxon>Basidiomycota</taxon>
        <taxon>Agaricomycotina</taxon>
        <taxon>Agaricomycetes</taxon>
        <taxon>Polyporales</taxon>
        <taxon>Steccherinaceae</taxon>
        <taxon>Antrodiella</taxon>
    </lineage>
</organism>
<evidence type="ECO:0000256" key="2">
    <source>
        <dbReference type="SAM" id="MobiDB-lite"/>
    </source>
</evidence>
<dbReference type="AlphaFoldDB" id="A0A4S4LVW8"/>
<dbReference type="OrthoDB" id="2799695at2759"/>
<feature type="compositionally biased region" description="Basic and acidic residues" evidence="2">
    <location>
        <begin position="20"/>
        <end position="31"/>
    </location>
</feature>
<dbReference type="InterPro" id="IPR004875">
    <property type="entry name" value="DDE_SF_endonuclease_dom"/>
</dbReference>
<keyword evidence="1" id="KW-0238">DNA-binding</keyword>
<dbReference type="EMBL" id="SGPM01000774">
    <property type="protein sequence ID" value="THH15958.1"/>
    <property type="molecule type" value="Genomic_DNA"/>
</dbReference>
<dbReference type="PANTHER" id="PTHR19303:SF73">
    <property type="entry name" value="PROTEIN PDC2"/>
    <property type="match status" value="1"/>
</dbReference>
<proteinExistence type="predicted"/>
<reference evidence="4 5" key="1">
    <citation type="submission" date="2019-02" db="EMBL/GenBank/DDBJ databases">
        <title>Genome sequencing of the rare red list fungi Antrodiella citrinella (Flaviporus citrinellus).</title>
        <authorList>
            <person name="Buettner E."/>
            <person name="Kellner H."/>
        </authorList>
    </citation>
    <scope>NUCLEOTIDE SEQUENCE [LARGE SCALE GENOMIC DNA]</scope>
    <source>
        <strain evidence="4 5">DSM 108506</strain>
    </source>
</reference>
<gene>
    <name evidence="4" type="ORF">EUX98_g9379</name>
</gene>
<accession>A0A4S4LVW8</accession>
<feature type="region of interest" description="Disordered" evidence="2">
    <location>
        <begin position="1"/>
        <end position="42"/>
    </location>
</feature>